<evidence type="ECO:0008006" key="3">
    <source>
        <dbReference type="Google" id="ProtNLM"/>
    </source>
</evidence>
<dbReference type="Proteomes" id="UP000828251">
    <property type="component" value="Unassembled WGS sequence"/>
</dbReference>
<dbReference type="AlphaFoldDB" id="A0A9D3ZL03"/>
<keyword evidence="2" id="KW-1185">Reference proteome</keyword>
<sequence length="86" mass="10081">SEYSNYKLVRKVLRSLIERFNIKVTTIEEANDIDAMRIDKLIKSLQTFKINLKEAKKGKSKFEKNISFLVKETVPTEQSNTIKEMQ</sequence>
<evidence type="ECO:0000313" key="2">
    <source>
        <dbReference type="Proteomes" id="UP000828251"/>
    </source>
</evidence>
<name>A0A9D3ZL03_9ROSI</name>
<dbReference type="OrthoDB" id="1738629at2759"/>
<comment type="caution">
    <text evidence="1">The sequence shown here is derived from an EMBL/GenBank/DDBJ whole genome shotgun (WGS) entry which is preliminary data.</text>
</comment>
<organism evidence="1 2">
    <name type="scientific">Gossypium stocksii</name>
    <dbReference type="NCBI Taxonomy" id="47602"/>
    <lineage>
        <taxon>Eukaryota</taxon>
        <taxon>Viridiplantae</taxon>
        <taxon>Streptophyta</taxon>
        <taxon>Embryophyta</taxon>
        <taxon>Tracheophyta</taxon>
        <taxon>Spermatophyta</taxon>
        <taxon>Magnoliopsida</taxon>
        <taxon>eudicotyledons</taxon>
        <taxon>Gunneridae</taxon>
        <taxon>Pentapetalae</taxon>
        <taxon>rosids</taxon>
        <taxon>malvids</taxon>
        <taxon>Malvales</taxon>
        <taxon>Malvaceae</taxon>
        <taxon>Malvoideae</taxon>
        <taxon>Gossypium</taxon>
    </lineage>
</organism>
<feature type="non-terminal residue" evidence="1">
    <location>
        <position position="1"/>
    </location>
</feature>
<proteinExistence type="predicted"/>
<protein>
    <recommendedName>
        <fullName evidence="3">Gag-pol polyprotein</fullName>
    </recommendedName>
</protein>
<gene>
    <name evidence="1" type="ORF">J1N35_036792</name>
</gene>
<dbReference type="EMBL" id="JAIQCV010000011">
    <property type="protein sequence ID" value="KAH1046008.1"/>
    <property type="molecule type" value="Genomic_DNA"/>
</dbReference>
<evidence type="ECO:0000313" key="1">
    <source>
        <dbReference type="EMBL" id="KAH1046008.1"/>
    </source>
</evidence>
<accession>A0A9D3ZL03</accession>
<reference evidence="1 2" key="1">
    <citation type="journal article" date="2021" name="Plant Biotechnol. J.">
        <title>Multi-omics assisted identification of the key and species-specific regulatory components of drought-tolerant mechanisms in Gossypium stocksii.</title>
        <authorList>
            <person name="Yu D."/>
            <person name="Ke L."/>
            <person name="Zhang D."/>
            <person name="Wu Y."/>
            <person name="Sun Y."/>
            <person name="Mei J."/>
            <person name="Sun J."/>
            <person name="Sun Y."/>
        </authorList>
    </citation>
    <scope>NUCLEOTIDE SEQUENCE [LARGE SCALE GENOMIC DNA]</scope>
    <source>
        <strain evidence="2">cv. E1</strain>
        <tissue evidence="1">Leaf</tissue>
    </source>
</reference>